<accession>A0A5J5K782</accession>
<sequence>MTTDDEWSPYDVWRGLRDAHQFEVRPEHIRLLRRANTAWEGHRDVGAPSLDRRHPFGDSDDVYADMAEIVDGRTDGGYDDEDVDRYDRLRGELGLVLEIVLQAGSFEPGHYERTPGGMWRHAVAIDTPGGEQAGG</sequence>
<dbReference type="RefSeq" id="WP_150932837.1">
    <property type="nucleotide sequence ID" value="NZ_VYTZ01000003.1"/>
</dbReference>
<name>A0A5J5K782_9ACTN</name>
<evidence type="ECO:0000313" key="1">
    <source>
        <dbReference type="EMBL" id="KAA9379648.1"/>
    </source>
</evidence>
<gene>
    <name evidence="1" type="ORF">F5972_08320</name>
</gene>
<evidence type="ECO:0000313" key="2">
    <source>
        <dbReference type="Proteomes" id="UP000327011"/>
    </source>
</evidence>
<organism evidence="1 2">
    <name type="scientific">Microbispora cellulosiformans</name>
    <dbReference type="NCBI Taxonomy" id="2614688"/>
    <lineage>
        <taxon>Bacteria</taxon>
        <taxon>Bacillati</taxon>
        <taxon>Actinomycetota</taxon>
        <taxon>Actinomycetes</taxon>
        <taxon>Streptosporangiales</taxon>
        <taxon>Streptosporangiaceae</taxon>
        <taxon>Microbispora</taxon>
    </lineage>
</organism>
<comment type="caution">
    <text evidence="1">The sequence shown here is derived from an EMBL/GenBank/DDBJ whole genome shotgun (WGS) entry which is preliminary data.</text>
</comment>
<dbReference type="Proteomes" id="UP000327011">
    <property type="component" value="Unassembled WGS sequence"/>
</dbReference>
<keyword evidence="2" id="KW-1185">Reference proteome</keyword>
<proteinExistence type="predicted"/>
<dbReference type="EMBL" id="VYTZ01000003">
    <property type="protein sequence ID" value="KAA9379648.1"/>
    <property type="molecule type" value="Genomic_DNA"/>
</dbReference>
<protein>
    <submittedName>
        <fullName evidence="1">Uncharacterized protein</fullName>
    </submittedName>
</protein>
<reference evidence="1 2" key="1">
    <citation type="submission" date="2019-09" db="EMBL/GenBank/DDBJ databases">
        <title>Screening of Novel Bioactive Compounds from Soil-Associated.</title>
        <authorList>
            <person name="Gong X."/>
        </authorList>
    </citation>
    <scope>NUCLEOTIDE SEQUENCE [LARGE SCALE GENOMIC DNA]</scope>
    <source>
        <strain evidence="1 2">Gxj-6</strain>
    </source>
</reference>
<dbReference type="AlphaFoldDB" id="A0A5J5K782"/>